<evidence type="ECO:0000313" key="2">
    <source>
        <dbReference type="Proteomes" id="UP001526426"/>
    </source>
</evidence>
<accession>A0ABT3L5M6</accession>
<proteinExistence type="predicted"/>
<dbReference type="Proteomes" id="UP001526426">
    <property type="component" value="Unassembled WGS sequence"/>
</dbReference>
<comment type="caution">
    <text evidence="1">The sequence shown here is derived from an EMBL/GenBank/DDBJ whole genome shotgun (WGS) entry which is preliminary data.</text>
</comment>
<sequence length="203" mass="22964">MKTVRTEDQAIIAATRDWFENSSESIESFSTTHLIPALEDAGLADVDHESVERSASAYTRWRRAASMKVGRIIRGDQPFPLSWKWIWIGCLPPVYQLEVKRELMAMAGSLYVPIPNFTHAGDQPTRAQAQLHRLAKEFGELLEHAKPSHNGYYDLNDDPRQVDRMMKEAVDLVEVVLSEVAAVSRGTGRPLPRFKMIAFRVEG</sequence>
<dbReference type="RefSeq" id="WP_265264613.1">
    <property type="nucleotide sequence ID" value="NZ_JAIHOM010000047.1"/>
</dbReference>
<name>A0ABT3L5M6_9CYAN</name>
<evidence type="ECO:0000313" key="1">
    <source>
        <dbReference type="EMBL" id="MCW6036802.1"/>
    </source>
</evidence>
<organism evidence="1 2">
    <name type="scientific">Spirulina subsalsa FACHB-351</name>
    <dbReference type="NCBI Taxonomy" id="234711"/>
    <lineage>
        <taxon>Bacteria</taxon>
        <taxon>Bacillati</taxon>
        <taxon>Cyanobacteriota</taxon>
        <taxon>Cyanophyceae</taxon>
        <taxon>Spirulinales</taxon>
        <taxon>Spirulinaceae</taxon>
        <taxon>Spirulina</taxon>
    </lineage>
</organism>
<keyword evidence="2" id="KW-1185">Reference proteome</keyword>
<protein>
    <submittedName>
        <fullName evidence="1">Uncharacterized protein</fullName>
    </submittedName>
</protein>
<dbReference type="EMBL" id="JAIHOM010000047">
    <property type="protein sequence ID" value="MCW6036802.1"/>
    <property type="molecule type" value="Genomic_DNA"/>
</dbReference>
<gene>
    <name evidence="1" type="ORF">K4A83_11090</name>
</gene>
<reference evidence="1 2" key="1">
    <citation type="submission" date="2021-08" db="EMBL/GenBank/DDBJ databases">
        <title>Draft genome sequence of Spirulina subsalsa with high tolerance to salinity and hype-accumulation of phycocyanin.</title>
        <authorList>
            <person name="Pei H."/>
            <person name="Jiang L."/>
        </authorList>
    </citation>
    <scope>NUCLEOTIDE SEQUENCE [LARGE SCALE GENOMIC DNA]</scope>
    <source>
        <strain evidence="1 2">FACHB-351</strain>
    </source>
</reference>